<evidence type="ECO:0000256" key="1">
    <source>
        <dbReference type="ARBA" id="ARBA00004141"/>
    </source>
</evidence>
<feature type="transmembrane region" description="Helical" evidence="5">
    <location>
        <begin position="148"/>
        <end position="169"/>
    </location>
</feature>
<dbReference type="EMBL" id="JASBNA010000021">
    <property type="protein sequence ID" value="KAK7685203.1"/>
    <property type="molecule type" value="Genomic_DNA"/>
</dbReference>
<dbReference type="AlphaFoldDB" id="A0AAW0G5E6"/>
<feature type="transmembrane region" description="Helical" evidence="5">
    <location>
        <begin position="333"/>
        <end position="351"/>
    </location>
</feature>
<keyword evidence="2 5" id="KW-0812">Transmembrane</keyword>
<comment type="caution">
    <text evidence="7">The sequence shown here is derived from an EMBL/GenBank/DDBJ whole genome shotgun (WGS) entry which is preliminary data.</text>
</comment>
<evidence type="ECO:0000256" key="2">
    <source>
        <dbReference type="ARBA" id="ARBA00022692"/>
    </source>
</evidence>
<protein>
    <recommendedName>
        <fullName evidence="6">Sugar phosphate transporter domain-containing protein</fullName>
    </recommendedName>
</protein>
<dbReference type="Proteomes" id="UP001385951">
    <property type="component" value="Unassembled WGS sequence"/>
</dbReference>
<feature type="transmembrane region" description="Helical" evidence="5">
    <location>
        <begin position="306"/>
        <end position="327"/>
    </location>
</feature>
<evidence type="ECO:0000256" key="4">
    <source>
        <dbReference type="ARBA" id="ARBA00023136"/>
    </source>
</evidence>
<accession>A0AAW0G5E6</accession>
<keyword evidence="8" id="KW-1185">Reference proteome</keyword>
<dbReference type="Pfam" id="PF03151">
    <property type="entry name" value="TPT"/>
    <property type="match status" value="1"/>
</dbReference>
<keyword evidence="3 5" id="KW-1133">Transmembrane helix</keyword>
<keyword evidence="4 5" id="KW-0472">Membrane</keyword>
<feature type="domain" description="Sugar phosphate transporter" evidence="6">
    <location>
        <begin position="54"/>
        <end position="349"/>
    </location>
</feature>
<sequence length="463" mass="51349">MSRQPLTSNGHANTEDLEDDAPVYELYDDATDVHLASVEEKKRIWWKNAFINMLFIASWFLFATVLSVYNKWMFSPEHFGFPAPLFVTTMHMSVQFCLAGLLRTFLPRHFKPDNNPTAPDYVRKAVPTGIATGLDIGLSNLSLKTITLSFYTMVKSSSLVFVLLFAFIFRLEIFSLRLIGVIALIVSGVVLMVATETHFVLGGFILVISGSALSGLRWSLTQLLLKDKQLGMANPVATVFWLAPVMGITLGVISMIVEGWIQIFGTVFFSDVGHTVRSIFFLTAPGFLAFSMILSEFYIIKRAGVVPMSIAGIAKEVTTIIVSAWFFGDELTPLNITGVGITICGIALFTYHKYRRSIDSNVPLDAHGNPILEDEAVNPDSSLRNVQYTALDERQPLTQFSGDVESRMSNERVEMHSRTPSQSNGDVLFDIGGDDDTPLNTPRQVQVHTRISADGRHNNPPIL</sequence>
<evidence type="ECO:0000259" key="6">
    <source>
        <dbReference type="Pfam" id="PF03151"/>
    </source>
</evidence>
<gene>
    <name evidence="7" type="ORF">QCA50_011566</name>
</gene>
<dbReference type="InterPro" id="IPR004853">
    <property type="entry name" value="Sugar_P_trans_dom"/>
</dbReference>
<name>A0AAW0G5E6_9APHY</name>
<proteinExistence type="predicted"/>
<dbReference type="SUPFAM" id="SSF103481">
    <property type="entry name" value="Multidrug resistance efflux transporter EmrE"/>
    <property type="match status" value="1"/>
</dbReference>
<feature type="transmembrane region" description="Helical" evidence="5">
    <location>
        <begin position="49"/>
        <end position="69"/>
    </location>
</feature>
<dbReference type="InterPro" id="IPR050186">
    <property type="entry name" value="TPT_transporter"/>
</dbReference>
<dbReference type="GO" id="GO:0016020">
    <property type="term" value="C:membrane"/>
    <property type="evidence" value="ECO:0007669"/>
    <property type="project" value="UniProtKB-SubCell"/>
</dbReference>
<evidence type="ECO:0000313" key="7">
    <source>
        <dbReference type="EMBL" id="KAK7685203.1"/>
    </source>
</evidence>
<dbReference type="InterPro" id="IPR037185">
    <property type="entry name" value="EmrE-like"/>
</dbReference>
<evidence type="ECO:0000256" key="3">
    <source>
        <dbReference type="ARBA" id="ARBA00022989"/>
    </source>
</evidence>
<organism evidence="7 8">
    <name type="scientific">Cerrena zonata</name>
    <dbReference type="NCBI Taxonomy" id="2478898"/>
    <lineage>
        <taxon>Eukaryota</taxon>
        <taxon>Fungi</taxon>
        <taxon>Dikarya</taxon>
        <taxon>Basidiomycota</taxon>
        <taxon>Agaricomycotina</taxon>
        <taxon>Agaricomycetes</taxon>
        <taxon>Polyporales</taxon>
        <taxon>Cerrenaceae</taxon>
        <taxon>Cerrena</taxon>
    </lineage>
</organism>
<dbReference type="PANTHER" id="PTHR11132">
    <property type="entry name" value="SOLUTE CARRIER FAMILY 35"/>
    <property type="match status" value="1"/>
</dbReference>
<feature type="transmembrane region" description="Helical" evidence="5">
    <location>
        <begin position="176"/>
        <end position="194"/>
    </location>
</feature>
<feature type="transmembrane region" description="Helical" evidence="5">
    <location>
        <begin position="277"/>
        <end position="299"/>
    </location>
</feature>
<comment type="subcellular location">
    <subcellularLocation>
        <location evidence="1">Membrane</location>
        <topology evidence="1">Multi-pass membrane protein</topology>
    </subcellularLocation>
</comment>
<feature type="transmembrane region" description="Helical" evidence="5">
    <location>
        <begin position="200"/>
        <end position="220"/>
    </location>
</feature>
<evidence type="ECO:0000256" key="5">
    <source>
        <dbReference type="SAM" id="Phobius"/>
    </source>
</evidence>
<feature type="transmembrane region" description="Helical" evidence="5">
    <location>
        <begin position="232"/>
        <end position="257"/>
    </location>
</feature>
<reference evidence="7 8" key="1">
    <citation type="submission" date="2022-09" db="EMBL/GenBank/DDBJ databases">
        <authorList>
            <person name="Palmer J.M."/>
        </authorList>
    </citation>
    <scope>NUCLEOTIDE SEQUENCE [LARGE SCALE GENOMIC DNA]</scope>
    <source>
        <strain evidence="7 8">DSM 7382</strain>
    </source>
</reference>
<evidence type="ECO:0000313" key="8">
    <source>
        <dbReference type="Proteomes" id="UP001385951"/>
    </source>
</evidence>